<organism evidence="1 2">
    <name type="scientific">Rhodococcoides fascians</name>
    <name type="common">Rhodococcus fascians</name>
    <dbReference type="NCBI Taxonomy" id="1828"/>
    <lineage>
        <taxon>Bacteria</taxon>
        <taxon>Bacillati</taxon>
        <taxon>Actinomycetota</taxon>
        <taxon>Actinomycetes</taxon>
        <taxon>Mycobacteriales</taxon>
        <taxon>Nocardiaceae</taxon>
        <taxon>Rhodococcoides</taxon>
    </lineage>
</organism>
<accession>A0A143QKE8</accession>
<protein>
    <submittedName>
        <fullName evidence="1">Uncharacterized protein</fullName>
    </submittedName>
</protein>
<sequence length="101" mass="11065">MILIDSAPSTLPLTGELVSIAAMLAERYPDLTRASVDDAVLATYDRLNSTARLRGHLFPLTANRARVLLEQLEAERAIDEDLADVAVDIRRALAPVVGRPW</sequence>
<proteinExistence type="predicted"/>
<dbReference type="RefSeq" id="WP_141214893.1">
    <property type="nucleotide sequence ID" value="NZ_CP015220.1"/>
</dbReference>
<dbReference type="NCBIfam" id="NF046112">
    <property type="entry name" value="MSMEG_6209_Nter"/>
    <property type="match status" value="1"/>
</dbReference>
<dbReference type="PATRIC" id="fig|1653479.3.peg.2247"/>
<evidence type="ECO:0000313" key="2">
    <source>
        <dbReference type="Proteomes" id="UP000076038"/>
    </source>
</evidence>
<dbReference type="AlphaFoldDB" id="A0A143QKE8"/>
<dbReference type="Proteomes" id="UP000076038">
    <property type="component" value="Chromosome"/>
</dbReference>
<name>A0A143QKE8_RHOFA</name>
<reference evidence="2" key="2">
    <citation type="submission" date="2016-04" db="EMBL/GenBank/DDBJ databases">
        <title>Complete Genome and Plasmid Sequences for Rhodococcus fascians D188 and Draft Sequences for Rhodococcus spp. Isolates PBTS 1 and PBTS 2.</title>
        <authorList>
            <person name="Stamer R."/>
            <person name="Vereecke D."/>
            <person name="Zhang Y."/>
            <person name="Schilkey F."/>
            <person name="Devitt N."/>
            <person name="Randall J."/>
        </authorList>
    </citation>
    <scope>NUCLEOTIDE SEQUENCE [LARGE SCALE GENOMIC DNA]</scope>
    <source>
        <strain evidence="2">PBTS2</strain>
    </source>
</reference>
<dbReference type="KEGG" id="rhs:A3Q41_02218"/>
<gene>
    <name evidence="1" type="ORF">A3Q41_02218</name>
</gene>
<reference evidence="1 2" key="1">
    <citation type="journal article" date="2016" name="Genome Announc.">
        <title>Complete Genome and Plasmid Sequences for Rhodococcus fascians D188 and Draft Sequences for Rhodococcus Isolates PBTS 1 and PBTS 2.</title>
        <authorList>
            <person name="Stamler R.A."/>
            <person name="Vereecke D."/>
            <person name="Zhang Y."/>
            <person name="Schilkey F."/>
            <person name="Devitt N."/>
            <person name="Randall J.J."/>
        </authorList>
    </citation>
    <scope>NUCLEOTIDE SEQUENCE [LARGE SCALE GENOMIC DNA]</scope>
    <source>
        <strain evidence="1 2">PBTS2</strain>
    </source>
</reference>
<dbReference type="EMBL" id="CP015220">
    <property type="protein sequence ID" value="AMY23520.1"/>
    <property type="molecule type" value="Genomic_DNA"/>
</dbReference>
<evidence type="ECO:0000313" key="1">
    <source>
        <dbReference type="EMBL" id="AMY23520.1"/>
    </source>
</evidence>
<dbReference type="Gene3D" id="1.10.8.1060">
    <property type="entry name" value="Corynebacterium glutamicum thioredoxin-dependent arsenate reductase, N-terminal domain"/>
    <property type="match status" value="1"/>
</dbReference>
<keyword evidence="2" id="KW-1185">Reference proteome</keyword>
<dbReference type="OrthoDB" id="4775428at2"/>